<dbReference type="PANTHER" id="PTHR21512">
    <property type="entry name" value="TRAFFICKING PROTEIN PARTICLE COMPLEX SUBUNIT 9"/>
    <property type="match status" value="1"/>
</dbReference>
<dbReference type="Pfam" id="PF26251">
    <property type="entry name" value="TPR_TRAPPC9-Trs120"/>
    <property type="match status" value="1"/>
</dbReference>
<reference evidence="7 8" key="1">
    <citation type="journal article" date="2008" name="Nature">
        <title>The Trichoplax genome and the nature of placozoans.</title>
        <authorList>
            <person name="Srivastava M."/>
            <person name="Begovic E."/>
            <person name="Chapman J."/>
            <person name="Putnam N.H."/>
            <person name="Hellsten U."/>
            <person name="Kawashima T."/>
            <person name="Kuo A."/>
            <person name="Mitros T."/>
            <person name="Salamov A."/>
            <person name="Carpenter M.L."/>
            <person name="Signorovitch A.Y."/>
            <person name="Moreno M.A."/>
            <person name="Kamm K."/>
            <person name="Grimwood J."/>
            <person name="Schmutz J."/>
            <person name="Shapiro H."/>
            <person name="Grigoriev I.V."/>
            <person name="Buss L.W."/>
            <person name="Schierwater B."/>
            <person name="Dellaporta S.L."/>
            <person name="Rokhsar D.S."/>
        </authorList>
    </citation>
    <scope>NUCLEOTIDE SEQUENCE [LARGE SCALE GENOMIC DNA]</scope>
    <source>
        <strain evidence="7 8">Grell-BS-1999</strain>
    </source>
</reference>
<gene>
    <name evidence="7" type="ORF">TRIADDRAFT_31873</name>
</gene>
<evidence type="ECO:0000313" key="8">
    <source>
        <dbReference type="Proteomes" id="UP000009022"/>
    </source>
</evidence>
<dbReference type="Pfam" id="PF08626">
    <property type="entry name" value="TRAPPC9-Trs120"/>
    <property type="match status" value="1"/>
</dbReference>
<comment type="similarity">
    <text evidence="2">Belongs to the NIBP family.</text>
</comment>
<dbReference type="HOGENOM" id="CLU_004738_0_0_1"/>
<dbReference type="InterPro" id="IPR013935">
    <property type="entry name" value="Trs120_TRAPPC9"/>
</dbReference>
<evidence type="ECO:0000259" key="6">
    <source>
        <dbReference type="Pfam" id="PF26254"/>
    </source>
</evidence>
<dbReference type="GeneID" id="6758392"/>
<dbReference type="CTD" id="6758392"/>
<dbReference type="PhylomeDB" id="B3S9W1"/>
<organism evidence="7 8">
    <name type="scientific">Trichoplax adhaerens</name>
    <name type="common">Trichoplax reptans</name>
    <dbReference type="NCBI Taxonomy" id="10228"/>
    <lineage>
        <taxon>Eukaryota</taxon>
        <taxon>Metazoa</taxon>
        <taxon>Placozoa</taxon>
        <taxon>Uniplacotomia</taxon>
        <taxon>Trichoplacea</taxon>
        <taxon>Trichoplacidae</taxon>
        <taxon>Trichoplax</taxon>
    </lineage>
</organism>
<comment type="subcellular location">
    <subcellularLocation>
        <location evidence="1">Golgi apparatus</location>
    </subcellularLocation>
</comment>
<feature type="domain" description="Trs120/TRAPPC9 TPR region" evidence="5">
    <location>
        <begin position="368"/>
        <end position="485"/>
    </location>
</feature>
<dbReference type="InterPro" id="IPR058563">
    <property type="entry name" value="Trs120_TRAPPC9_N"/>
</dbReference>
<evidence type="ECO:0000256" key="2">
    <source>
        <dbReference type="ARBA" id="ARBA00008459"/>
    </source>
</evidence>
<dbReference type="InterPro" id="IPR058564">
    <property type="entry name" value="TPR_TRAPPC9_Trs120"/>
</dbReference>
<accession>B3S9W1</accession>
<keyword evidence="3" id="KW-0333">Golgi apparatus</keyword>
<evidence type="ECO:0000256" key="1">
    <source>
        <dbReference type="ARBA" id="ARBA00004555"/>
    </source>
</evidence>
<evidence type="ECO:0000259" key="4">
    <source>
        <dbReference type="Pfam" id="PF08626"/>
    </source>
</evidence>
<dbReference type="Pfam" id="PF26254">
    <property type="entry name" value="Ig_TRAPPC9-Trs120_1st"/>
    <property type="match status" value="1"/>
</dbReference>
<feature type="domain" description="Trs120/TRAPPC9 first Ig-like" evidence="6">
    <location>
        <begin position="544"/>
        <end position="649"/>
    </location>
</feature>
<evidence type="ECO:0000313" key="7">
    <source>
        <dbReference type="EMBL" id="EDV20405.1"/>
    </source>
</evidence>
<evidence type="ECO:0000259" key="5">
    <source>
        <dbReference type="Pfam" id="PF26251"/>
    </source>
</evidence>
<name>B3S9W1_TRIAD</name>
<dbReference type="STRING" id="10228.B3S9W1"/>
<proteinExistence type="inferred from homology"/>
<dbReference type="EMBL" id="DS985260">
    <property type="protein sequence ID" value="EDV20405.1"/>
    <property type="molecule type" value="Genomic_DNA"/>
</dbReference>
<dbReference type="OMA" id="CASSIAX"/>
<feature type="domain" description="Trs120/TRAPPC9 N-terminal" evidence="4">
    <location>
        <begin position="181"/>
        <end position="252"/>
    </location>
</feature>
<dbReference type="RefSeq" id="XP_002117099.1">
    <property type="nucleotide sequence ID" value="XM_002117063.1"/>
</dbReference>
<dbReference type="GO" id="GO:0005794">
    <property type="term" value="C:Golgi apparatus"/>
    <property type="evidence" value="ECO:0007669"/>
    <property type="project" value="UniProtKB-SubCell"/>
</dbReference>
<dbReference type="InParanoid" id="B3S9W1"/>
<dbReference type="PANTHER" id="PTHR21512:SF5">
    <property type="entry name" value="TRAFFICKING PROTEIN PARTICLE COMPLEX SUBUNIT 9"/>
    <property type="match status" value="1"/>
</dbReference>
<dbReference type="eggNOG" id="KOG1953">
    <property type="taxonomic scope" value="Eukaryota"/>
</dbReference>
<sequence>MAGIDFSQTTFDHRCMLVLVLPVGNIPRQQFQRIYTLLRSRYQRVSLPNANRVVRLKFVQNVHAHESRIWGTLHMHKHVLGLFCIGDLTKTNDQFAQLNQKFQDTLTQYSETLFDSRFIIMTDQSLPDQTEAIVINLQNYQHVLSTAIPEFGASLFWILDSKRVEKLNEKPDKMTMLKISLENDSGSQDDSGYKKKCAGRNKKRLGDLCLLANLSYDALSHYAAAVDGLRSANDLLWLASALEGICAATIICKSKYCPRGDYVLTPGSAAVLPEGKGRRSPSFNAVATKDDNAVATVPSLNANLLSTNDVIERYLEAIKIYNRINVAPLIELEANIKLANVLASADKKVETSETLMRILYTNYPLSEEQKIQRYCFVSHIYEKINFGRKAAFISRIASMQCLSRNITNHPWIAVYSLMKKALKGYNLHPDFQLCAKDRSGWPALQLHVLKELIMCSRHLNDPAIASRLLIFILQFMDSSLSDSDKQTYCALLEMQSKNITGSPYQFTFNRNYGSQPMAMTMFPCIIQFTIVPLPTQLRPVKMLANTDSDNQNCFIFSALQKRSTKGKTDEIPITIQNETLRVEIKLVNPMPLEVKVSKMTLLVDDIAFDPHPAAIALPPKSEPVSMMLTGIPCSKGKLHILGYSSQVFGLNSLCTSTFCNESLRREIDVIPALPLIRISSTLSPGFVVTTSNEIQTLVTNLTTYTGER</sequence>
<keyword evidence="8" id="KW-1185">Reference proteome</keyword>
<protein>
    <submittedName>
        <fullName evidence="7">Uncharacterized protein</fullName>
    </submittedName>
</protein>
<evidence type="ECO:0000256" key="3">
    <source>
        <dbReference type="ARBA" id="ARBA00023034"/>
    </source>
</evidence>
<dbReference type="KEGG" id="tad:TRIADDRAFT_31873"/>
<dbReference type="InterPro" id="IPR058565">
    <property type="entry name" value="Ig_TRAPPC9_Trs120_1st"/>
</dbReference>
<dbReference type="Proteomes" id="UP000009022">
    <property type="component" value="Unassembled WGS sequence"/>
</dbReference>
<dbReference type="AlphaFoldDB" id="B3S9W1"/>
<dbReference type="OrthoDB" id="27962at2759"/>